<dbReference type="OrthoDB" id="6085838at2759"/>
<evidence type="ECO:0000313" key="1">
    <source>
        <dbReference type="EMBL" id="CAC5418236.1"/>
    </source>
</evidence>
<organism evidence="1 2">
    <name type="scientific">Mytilus coruscus</name>
    <name type="common">Sea mussel</name>
    <dbReference type="NCBI Taxonomy" id="42192"/>
    <lineage>
        <taxon>Eukaryota</taxon>
        <taxon>Metazoa</taxon>
        <taxon>Spiralia</taxon>
        <taxon>Lophotrochozoa</taxon>
        <taxon>Mollusca</taxon>
        <taxon>Bivalvia</taxon>
        <taxon>Autobranchia</taxon>
        <taxon>Pteriomorphia</taxon>
        <taxon>Mytilida</taxon>
        <taxon>Mytiloidea</taxon>
        <taxon>Mytilidae</taxon>
        <taxon>Mytilinae</taxon>
        <taxon>Mytilus</taxon>
    </lineage>
</organism>
<name>A0A6J8EE53_MYTCO</name>
<evidence type="ECO:0000313" key="2">
    <source>
        <dbReference type="Proteomes" id="UP000507470"/>
    </source>
</evidence>
<sequence>MSTEPKRIRSVSNHYSAGSFNWCSTVFHGFATLAETYMMDSCPLISLELLLALTVRLFHHIHEFLTPFDRYMSIKTEPITDSKLVKAGDILLTPDLKHVIVKEVRASKTNHRSDRIRLEIVHAANHFLLSKRVSKSTFALIPEASIVEVFKSVNQYKKENSITDAALRNVGNILLPGSRDFFELLPSTTDLLGPMMRRRQMYGTNDFYSGDMILFLYHGLFIKGIIINKQEAHNNILQVKIYYIDETGYVSETESIYDIDQIIITRYAYHDLDSVIRKRILYSAEQMKGKRLLRGIGQTSIRFVLGCMSGDLAYTQHQPIFIGFREIRLKTTAFPRIENIKRWMISNCDDRPQILKEKVPALHLCPTVLVLAITDGETEPSLLFEDKHIIKAKVETFLSPSRAKERICWRCSVRKGKNEPIFYVCMLTTDAKGELTKQDVILLDLLKDITKEWDNVIYIIPQASNSEKRRMVSKTIKIQLKGAALTNEIYHSVFFNEETDIEKRIALFAEQQVYNTVRELNRKIRTMHTETPLNGKEADSNIGEYKKKMEKLESFFPSYKTDYYACHKLEVLLQRHSDVSAFSMKDGEMQIFTKEEEHVRSYIEQCLPKTICDFSIKSWPGHPKVLNYHLKQGSKVNRSSDHSKGYGTLGFFVRDSKGSIYFTTCAHVIPMKKEVFTDTMEAAVGESVFATDLSKDSISKSLDLSLVKVFEEKKENCRYGLRDSTDKLVTGMVSLANESEMKNMKVYKWGAKTKLTKGTYKGSIYVKEGEEFKSRIHLLKGNPEETEFAEEGDSGSLICFEATDSLQLSCESAAFIFVGKCSSDQEYFPEEYKGDEFFEAYGYHVNDVFTCEIPDLNPIFTPRNVEGSVQQGAGIQL</sequence>
<reference evidence="1 2" key="1">
    <citation type="submission" date="2020-06" db="EMBL/GenBank/DDBJ databases">
        <authorList>
            <person name="Li R."/>
            <person name="Bekaert M."/>
        </authorList>
    </citation>
    <scope>NUCLEOTIDE SEQUENCE [LARGE SCALE GENOMIC DNA]</scope>
    <source>
        <strain evidence="2">wild</strain>
    </source>
</reference>
<accession>A0A6J8EE53</accession>
<proteinExistence type="predicted"/>
<dbReference type="AlphaFoldDB" id="A0A6J8EE53"/>
<keyword evidence="2" id="KW-1185">Reference proteome</keyword>
<protein>
    <submittedName>
        <fullName evidence="1">Uncharacterized protein</fullName>
    </submittedName>
</protein>
<dbReference type="EMBL" id="CACVKT020008889">
    <property type="protein sequence ID" value="CAC5418236.1"/>
    <property type="molecule type" value="Genomic_DNA"/>
</dbReference>
<gene>
    <name evidence="1" type="ORF">MCOR_50688</name>
</gene>
<dbReference type="Proteomes" id="UP000507470">
    <property type="component" value="Unassembled WGS sequence"/>
</dbReference>